<dbReference type="SMART" id="SM00342">
    <property type="entry name" value="HTH_ARAC"/>
    <property type="match status" value="1"/>
</dbReference>
<accession>A0A211ZR64</accession>
<dbReference type="SUPFAM" id="SSF46689">
    <property type="entry name" value="Homeodomain-like"/>
    <property type="match status" value="2"/>
</dbReference>
<dbReference type="PRINTS" id="PR00032">
    <property type="entry name" value="HTHARAC"/>
</dbReference>
<evidence type="ECO:0000256" key="4">
    <source>
        <dbReference type="ARBA" id="ARBA00023159"/>
    </source>
</evidence>
<dbReference type="AlphaFoldDB" id="A0A211ZR64"/>
<dbReference type="GO" id="GO:0043565">
    <property type="term" value="F:sequence-specific DNA binding"/>
    <property type="evidence" value="ECO:0007669"/>
    <property type="project" value="InterPro"/>
</dbReference>
<evidence type="ECO:0000256" key="2">
    <source>
        <dbReference type="ARBA" id="ARBA00023015"/>
    </source>
</evidence>
<dbReference type="Gene3D" id="2.60.120.280">
    <property type="entry name" value="Regulatory protein AraC"/>
    <property type="match status" value="1"/>
</dbReference>
<organism evidence="7 8">
    <name type="scientific">Inquilinus limosus</name>
    <dbReference type="NCBI Taxonomy" id="171674"/>
    <lineage>
        <taxon>Bacteria</taxon>
        <taxon>Pseudomonadati</taxon>
        <taxon>Pseudomonadota</taxon>
        <taxon>Alphaproteobacteria</taxon>
        <taxon>Rhodospirillales</taxon>
        <taxon>Rhodospirillaceae</taxon>
        <taxon>Inquilinus</taxon>
    </lineage>
</organism>
<dbReference type="InterPro" id="IPR020449">
    <property type="entry name" value="Tscrpt_reg_AraC-type_HTH"/>
</dbReference>
<dbReference type="SUPFAM" id="SSF51215">
    <property type="entry name" value="Regulatory protein AraC"/>
    <property type="match status" value="1"/>
</dbReference>
<evidence type="ECO:0000313" key="8">
    <source>
        <dbReference type="Proteomes" id="UP000196655"/>
    </source>
</evidence>
<comment type="caution">
    <text evidence="7">The sequence shown here is derived from an EMBL/GenBank/DDBJ whole genome shotgun (WGS) entry which is preliminary data.</text>
</comment>
<keyword evidence="8" id="KW-1185">Reference proteome</keyword>
<dbReference type="GO" id="GO:0016020">
    <property type="term" value="C:membrane"/>
    <property type="evidence" value="ECO:0007669"/>
    <property type="project" value="InterPro"/>
</dbReference>
<evidence type="ECO:0000256" key="5">
    <source>
        <dbReference type="ARBA" id="ARBA00023163"/>
    </source>
</evidence>
<keyword evidence="4" id="KW-0010">Activator</keyword>
<dbReference type="GO" id="GO:0003700">
    <property type="term" value="F:DNA-binding transcription factor activity"/>
    <property type="evidence" value="ECO:0007669"/>
    <property type="project" value="InterPro"/>
</dbReference>
<dbReference type="InterPro" id="IPR019756">
    <property type="entry name" value="Pept_S26A_signal_pept_1_Ser-AS"/>
</dbReference>
<dbReference type="EMBL" id="NHON01000011">
    <property type="protein sequence ID" value="OWJ67684.1"/>
    <property type="molecule type" value="Genomic_DNA"/>
</dbReference>
<dbReference type="InterPro" id="IPR018060">
    <property type="entry name" value="HTH_AraC"/>
</dbReference>
<gene>
    <name evidence="7" type="ORF">BWR60_08345</name>
</gene>
<keyword evidence="1" id="KW-0378">Hydrolase</keyword>
<dbReference type="Pfam" id="PF12833">
    <property type="entry name" value="HTH_18"/>
    <property type="match status" value="1"/>
</dbReference>
<keyword evidence="5" id="KW-0804">Transcription</keyword>
<dbReference type="InterPro" id="IPR037923">
    <property type="entry name" value="HTH-like"/>
</dbReference>
<dbReference type="OrthoDB" id="9803764at2"/>
<proteinExistence type="predicted"/>
<dbReference type="PROSITE" id="PS01124">
    <property type="entry name" value="HTH_ARAC_FAMILY_2"/>
    <property type="match status" value="1"/>
</dbReference>
<evidence type="ECO:0000259" key="6">
    <source>
        <dbReference type="PROSITE" id="PS01124"/>
    </source>
</evidence>
<dbReference type="InterPro" id="IPR009057">
    <property type="entry name" value="Homeodomain-like_sf"/>
</dbReference>
<name>A0A211ZR64_9PROT</name>
<reference evidence="8" key="1">
    <citation type="submission" date="2017-05" db="EMBL/GenBank/DDBJ databases">
        <authorList>
            <person name="Macchi M."/>
            <person name="Festa S."/>
            <person name="Coppotelli B.M."/>
            <person name="Morelli I.S."/>
        </authorList>
    </citation>
    <scope>NUCLEOTIDE SEQUENCE [LARGE SCALE GENOMIC DNA]</scope>
    <source>
        <strain evidence="8">I</strain>
    </source>
</reference>
<sequence>MGPGKPAKEEFRAIMGHSMLPTLRDRAPGGVSVVFPKDRYRLHAMVTSAGYDRCTDPGYDWHGLRRGDAPFVLLQHTLGGRGHLRVERRRWELRPGQTMLLRFPQDNRYWLGRNPEWEFFWLCLNGREVQRVWREVTAAHGPVVTPPEAAVERLAGLCLSALQGEAASPARASALAYAAAMALAEELLPWGEMPAASPRPAAIERAVSLCTGQPAERIDVARMAKAAGYSRYHFSRVFAAHEGTTPARYLLRLRMEEAARLLHVDEAPVKVIAQRCGFDDANYFTKAFRRFYGIGPRDFRRSGMYAGAVRTGRVEEPGPASPS</sequence>
<evidence type="ECO:0000313" key="7">
    <source>
        <dbReference type="EMBL" id="OWJ67684.1"/>
    </source>
</evidence>
<evidence type="ECO:0000256" key="1">
    <source>
        <dbReference type="ARBA" id="ARBA00022801"/>
    </source>
</evidence>
<protein>
    <recommendedName>
        <fullName evidence="6">HTH araC/xylS-type domain-containing protein</fullName>
    </recommendedName>
</protein>
<keyword evidence="3" id="KW-0238">DNA-binding</keyword>
<dbReference type="Pfam" id="PF02311">
    <property type="entry name" value="AraC_binding"/>
    <property type="match status" value="1"/>
</dbReference>
<dbReference type="GO" id="GO:0004252">
    <property type="term" value="F:serine-type endopeptidase activity"/>
    <property type="evidence" value="ECO:0007669"/>
    <property type="project" value="InterPro"/>
</dbReference>
<keyword evidence="2" id="KW-0805">Transcription regulation</keyword>
<dbReference type="Proteomes" id="UP000196655">
    <property type="component" value="Unassembled WGS sequence"/>
</dbReference>
<feature type="domain" description="HTH araC/xylS-type" evidence="6">
    <location>
        <begin position="204"/>
        <end position="302"/>
    </location>
</feature>
<evidence type="ECO:0000256" key="3">
    <source>
        <dbReference type="ARBA" id="ARBA00023125"/>
    </source>
</evidence>
<dbReference type="InterPro" id="IPR050204">
    <property type="entry name" value="AraC_XylS_family_regulators"/>
</dbReference>
<dbReference type="STRING" id="1122125.GCA_000423185_03289"/>
<dbReference type="InterPro" id="IPR003313">
    <property type="entry name" value="AraC-bd"/>
</dbReference>
<dbReference type="Gene3D" id="1.10.10.60">
    <property type="entry name" value="Homeodomain-like"/>
    <property type="match status" value="2"/>
</dbReference>
<dbReference type="PROSITE" id="PS00501">
    <property type="entry name" value="SPASE_I_1"/>
    <property type="match status" value="1"/>
</dbReference>
<dbReference type="PANTHER" id="PTHR46796">
    <property type="entry name" value="HTH-TYPE TRANSCRIPTIONAL ACTIVATOR RHAS-RELATED"/>
    <property type="match status" value="1"/>
</dbReference>